<organism evidence="1 2">
    <name type="scientific">Vararia minispora EC-137</name>
    <dbReference type="NCBI Taxonomy" id="1314806"/>
    <lineage>
        <taxon>Eukaryota</taxon>
        <taxon>Fungi</taxon>
        <taxon>Dikarya</taxon>
        <taxon>Basidiomycota</taxon>
        <taxon>Agaricomycotina</taxon>
        <taxon>Agaricomycetes</taxon>
        <taxon>Russulales</taxon>
        <taxon>Lachnocladiaceae</taxon>
        <taxon>Vararia</taxon>
    </lineage>
</organism>
<sequence>MSSSFTTRPSINHPGPLFLGTSSSTVSSESISTSNAFGVFSSVATASASLSQSTSSSSSSSASAVESTISSSQASFSSSPVSTSVTSTTTAINAKETSFSASSGRARSSSSRSRAAATSPTNNLLSKPSDAADVVTSASETSSTGILTFSAAPDTAPTSSSFVSAATALSIPFQAATTLAGSISIPTTSLQPLSTSGINNSATGNGSELGSSSRVNVPVVAGVTSALGAVLLALVAAVLVVRRRSRRQTNAWRDRLLGGRMFAASPASSPSLSATRRAPFGLLSPFSRPIHNREPSFPIQEPQMEEARASYRPFGGKHQVSDSLTRPLAASVEPQWDMVVGPSDYGGTSIGGGGTSGTGGGGGSGNGGGGSNNISHDLAPPKMVIEGHDSFYASDPFAAPPPTVIPDPSAAGHGGTSGSVSTFDSLYSQDPDSSPPGRGASPYAM</sequence>
<dbReference type="Proteomes" id="UP000814128">
    <property type="component" value="Unassembled WGS sequence"/>
</dbReference>
<dbReference type="EMBL" id="MU273567">
    <property type="protein sequence ID" value="KAI0031793.1"/>
    <property type="molecule type" value="Genomic_DNA"/>
</dbReference>
<keyword evidence="2" id="KW-1185">Reference proteome</keyword>
<reference evidence="1" key="1">
    <citation type="submission" date="2021-02" db="EMBL/GenBank/DDBJ databases">
        <authorList>
            <consortium name="DOE Joint Genome Institute"/>
            <person name="Ahrendt S."/>
            <person name="Looney B.P."/>
            <person name="Miyauchi S."/>
            <person name="Morin E."/>
            <person name="Drula E."/>
            <person name="Courty P.E."/>
            <person name="Chicoki N."/>
            <person name="Fauchery L."/>
            <person name="Kohler A."/>
            <person name="Kuo A."/>
            <person name="Labutti K."/>
            <person name="Pangilinan J."/>
            <person name="Lipzen A."/>
            <person name="Riley R."/>
            <person name="Andreopoulos W."/>
            <person name="He G."/>
            <person name="Johnson J."/>
            <person name="Barry K.W."/>
            <person name="Grigoriev I.V."/>
            <person name="Nagy L."/>
            <person name="Hibbett D."/>
            <person name="Henrissat B."/>
            <person name="Matheny P.B."/>
            <person name="Labbe J."/>
            <person name="Martin F."/>
        </authorList>
    </citation>
    <scope>NUCLEOTIDE SEQUENCE</scope>
    <source>
        <strain evidence="1">EC-137</strain>
    </source>
</reference>
<evidence type="ECO:0000313" key="1">
    <source>
        <dbReference type="EMBL" id="KAI0031793.1"/>
    </source>
</evidence>
<accession>A0ACB8QJB1</accession>
<reference evidence="1" key="2">
    <citation type="journal article" date="2022" name="New Phytol.">
        <title>Evolutionary transition to the ectomycorrhizal habit in the genomes of a hyperdiverse lineage of mushroom-forming fungi.</title>
        <authorList>
            <person name="Looney B."/>
            <person name="Miyauchi S."/>
            <person name="Morin E."/>
            <person name="Drula E."/>
            <person name="Courty P.E."/>
            <person name="Kohler A."/>
            <person name="Kuo A."/>
            <person name="LaButti K."/>
            <person name="Pangilinan J."/>
            <person name="Lipzen A."/>
            <person name="Riley R."/>
            <person name="Andreopoulos W."/>
            <person name="He G."/>
            <person name="Johnson J."/>
            <person name="Nolan M."/>
            <person name="Tritt A."/>
            <person name="Barry K.W."/>
            <person name="Grigoriev I.V."/>
            <person name="Nagy L.G."/>
            <person name="Hibbett D."/>
            <person name="Henrissat B."/>
            <person name="Matheny P.B."/>
            <person name="Labbe J."/>
            <person name="Martin F.M."/>
        </authorList>
    </citation>
    <scope>NUCLEOTIDE SEQUENCE</scope>
    <source>
        <strain evidence="1">EC-137</strain>
    </source>
</reference>
<gene>
    <name evidence="1" type="ORF">K488DRAFT_86472</name>
</gene>
<protein>
    <submittedName>
        <fullName evidence="1">Uncharacterized protein</fullName>
    </submittedName>
</protein>
<evidence type="ECO:0000313" key="2">
    <source>
        <dbReference type="Proteomes" id="UP000814128"/>
    </source>
</evidence>
<comment type="caution">
    <text evidence="1">The sequence shown here is derived from an EMBL/GenBank/DDBJ whole genome shotgun (WGS) entry which is preliminary data.</text>
</comment>
<name>A0ACB8QJB1_9AGAM</name>
<proteinExistence type="predicted"/>